<keyword evidence="1" id="KW-0472">Membrane</keyword>
<evidence type="ECO:0000256" key="1">
    <source>
        <dbReference type="SAM" id="Phobius"/>
    </source>
</evidence>
<dbReference type="Proteomes" id="UP001213000">
    <property type="component" value="Unassembled WGS sequence"/>
</dbReference>
<evidence type="ECO:0000313" key="3">
    <source>
        <dbReference type="Proteomes" id="UP001213000"/>
    </source>
</evidence>
<evidence type="ECO:0000313" key="2">
    <source>
        <dbReference type="EMBL" id="KAJ3562222.1"/>
    </source>
</evidence>
<dbReference type="AlphaFoldDB" id="A0AAD5VKA8"/>
<evidence type="ECO:0008006" key="4">
    <source>
        <dbReference type="Google" id="ProtNLM"/>
    </source>
</evidence>
<gene>
    <name evidence="2" type="ORF">NP233_g9709</name>
</gene>
<feature type="transmembrane region" description="Helical" evidence="1">
    <location>
        <begin position="516"/>
        <end position="538"/>
    </location>
</feature>
<feature type="transmembrane region" description="Helical" evidence="1">
    <location>
        <begin position="36"/>
        <end position="59"/>
    </location>
</feature>
<feature type="transmembrane region" description="Helical" evidence="1">
    <location>
        <begin position="141"/>
        <end position="160"/>
    </location>
</feature>
<comment type="caution">
    <text evidence="2">The sequence shown here is derived from an EMBL/GenBank/DDBJ whole genome shotgun (WGS) entry which is preliminary data.</text>
</comment>
<keyword evidence="3" id="KW-1185">Reference proteome</keyword>
<accession>A0AAD5VKA8</accession>
<dbReference type="EMBL" id="JANIEX010000896">
    <property type="protein sequence ID" value="KAJ3562222.1"/>
    <property type="molecule type" value="Genomic_DNA"/>
</dbReference>
<sequence length="590" mass="65506">MPPISFLDIGPVEAQKHEIPNHLDDRLTRKSIFSRIGIFALLQGAYIGLATYALTSPVILHPPSTITVSEVKGACTVLFIVWHGLAVIIVKDVLLHVISAECMAQYERTGRLISRKTDRVSKLTTSFFGQARHFFSRGATVRYRLAMILALLFTALGGLGPSTVVVQNVTVDTPIEFQLGNITFLSQEDHDAHSRTVNTQLMDTRASSILRLELFEKVNFGYDTSQNLVIPWPSQDFGVNGSRVVYKSDVLAFNYSCAWHKPTVWKWDFNYSDTGAIYWKLWDQTFINWLNQNSDGTFQVEAPIASWPSSFLGTSFIFSTYKRSDTNSTTPFIDLTGLPVSTRSELETSYNKMGRPVPEAAVALTCDPQFNAYTAEVTLDQGQLHVVHIDHPPINNIDSRPVIRNAFTASLVSEMAYLFPDSIGDIPSSDINPVARLLLFCDEDNPCSDTLLKPFPISTINNNLNRLFRSASKAYLDGYVGTKPGIDILSLHNFNTFTTQGIGQESKIGLVTSPPFFVALVVILVMVTLFLSSLCVVIDPDRLRCFNLDNVSRSILAELGRTPSSPYLTSDHSSSLTLTLSHHSFATKAR</sequence>
<organism evidence="2 3">
    <name type="scientific">Leucocoprinus birnbaumii</name>
    <dbReference type="NCBI Taxonomy" id="56174"/>
    <lineage>
        <taxon>Eukaryota</taxon>
        <taxon>Fungi</taxon>
        <taxon>Dikarya</taxon>
        <taxon>Basidiomycota</taxon>
        <taxon>Agaricomycotina</taxon>
        <taxon>Agaricomycetes</taxon>
        <taxon>Agaricomycetidae</taxon>
        <taxon>Agaricales</taxon>
        <taxon>Agaricineae</taxon>
        <taxon>Agaricaceae</taxon>
        <taxon>Leucocoprinus</taxon>
    </lineage>
</organism>
<reference evidence="2" key="1">
    <citation type="submission" date="2022-07" db="EMBL/GenBank/DDBJ databases">
        <title>Genome Sequence of Leucocoprinus birnbaumii.</title>
        <authorList>
            <person name="Buettner E."/>
        </authorList>
    </citation>
    <scope>NUCLEOTIDE SEQUENCE</scope>
    <source>
        <strain evidence="2">VT141</strain>
    </source>
</reference>
<feature type="transmembrane region" description="Helical" evidence="1">
    <location>
        <begin position="71"/>
        <end position="90"/>
    </location>
</feature>
<keyword evidence="1" id="KW-0812">Transmembrane</keyword>
<name>A0AAD5VKA8_9AGAR</name>
<keyword evidence="1" id="KW-1133">Transmembrane helix</keyword>
<protein>
    <recommendedName>
        <fullName evidence="4">Transmembrane protein</fullName>
    </recommendedName>
</protein>
<proteinExistence type="predicted"/>